<evidence type="ECO:0000259" key="1">
    <source>
        <dbReference type="Pfam" id="PF08878"/>
    </source>
</evidence>
<comment type="caution">
    <text evidence="2">The sequence shown here is derived from an EMBL/GenBank/DDBJ whole genome shotgun (WGS) entry which is preliminary data.</text>
</comment>
<feature type="non-terminal residue" evidence="2">
    <location>
        <position position="243"/>
    </location>
</feature>
<dbReference type="EMBL" id="JGCY01000036">
    <property type="protein sequence ID" value="EXY77003.1"/>
    <property type="molecule type" value="Genomic_DNA"/>
</dbReference>
<accession>A0A015UT71</accession>
<dbReference type="Proteomes" id="UP000020529">
    <property type="component" value="Unassembled WGS sequence"/>
</dbReference>
<gene>
    <name evidence="2" type="ORF">M124_4099</name>
</gene>
<dbReference type="InterPro" id="IPR014976">
    <property type="entry name" value="AbpA_HamA_C"/>
</dbReference>
<organism evidence="2 3">
    <name type="scientific">Bacteroides fragilis str. 3988T(B)14</name>
    <dbReference type="NCBI Taxonomy" id="1339315"/>
    <lineage>
        <taxon>Bacteria</taxon>
        <taxon>Pseudomonadati</taxon>
        <taxon>Bacteroidota</taxon>
        <taxon>Bacteroidia</taxon>
        <taxon>Bacteroidales</taxon>
        <taxon>Bacteroidaceae</taxon>
        <taxon>Bacteroides</taxon>
    </lineage>
</organism>
<sequence length="243" mass="28056">MSNKIWNFDILVDDCFVNFNTKKQEINPDHNDRLLSVANGFEDGSWRYRQFKEFVFSNIAETALSAQEREKLIDNDYGRLIEAAKHLRLVDKEQNGKGSEIAEIILYGIMKNHYKALSAIPKIFYKQNDNDNAKGSDSVHIVIDPNGGFQLWLGEAKFYNSLEDARLYEPINSVEQMLRKPIMKKECGIMTNLNELDKQIENQTLLKKIKECFDENTSIDEIKPKLHIPILLLHECQITASTT</sequence>
<feature type="domain" description="Anti-bacteriophage protein A/HamA C-terminal" evidence="1">
    <location>
        <begin position="16"/>
        <end position="238"/>
    </location>
</feature>
<dbReference type="AlphaFoldDB" id="A0A015UT71"/>
<proteinExistence type="predicted"/>
<name>A0A015UT71_BACFG</name>
<dbReference type="RefSeq" id="WP_032586741.1">
    <property type="nucleotide sequence ID" value="NZ_JGCY01000036.1"/>
</dbReference>
<dbReference type="Pfam" id="PF08878">
    <property type="entry name" value="HamA"/>
    <property type="match status" value="1"/>
</dbReference>
<evidence type="ECO:0000313" key="2">
    <source>
        <dbReference type="EMBL" id="EXY77003.1"/>
    </source>
</evidence>
<evidence type="ECO:0000313" key="3">
    <source>
        <dbReference type="Proteomes" id="UP000020529"/>
    </source>
</evidence>
<protein>
    <recommendedName>
        <fullName evidence="1">Anti-bacteriophage protein A/HamA C-terminal domain-containing protein</fullName>
    </recommendedName>
</protein>
<reference evidence="2 3" key="1">
    <citation type="submission" date="2014-02" db="EMBL/GenBank/DDBJ databases">
        <authorList>
            <person name="Sears C."/>
            <person name="Carroll K."/>
            <person name="Sack B.R."/>
            <person name="Qadri F."/>
            <person name="Myers L.L."/>
            <person name="Chung G.-T."/>
            <person name="Escheverria P."/>
            <person name="Fraser C.M."/>
            <person name="Sadzewicz L."/>
            <person name="Shefchek K.A."/>
            <person name="Tallon L."/>
            <person name="Das S.P."/>
            <person name="Daugherty S."/>
            <person name="Mongodin E.F."/>
        </authorList>
    </citation>
    <scope>NUCLEOTIDE SEQUENCE [LARGE SCALE GENOMIC DNA]</scope>
    <source>
        <strain evidence="3">3988T(B)14</strain>
    </source>
</reference>